<dbReference type="SUPFAM" id="SSF56219">
    <property type="entry name" value="DNase I-like"/>
    <property type="match status" value="1"/>
</dbReference>
<evidence type="ECO:0000256" key="2">
    <source>
        <dbReference type="ARBA" id="ARBA00022801"/>
    </source>
</evidence>
<gene>
    <name evidence="5" type="ORF">NNL22_17450</name>
</gene>
<evidence type="ECO:0000313" key="5">
    <source>
        <dbReference type="EMBL" id="UZW74782.1"/>
    </source>
</evidence>
<feature type="chain" id="PRO_5039008808" evidence="3">
    <location>
        <begin position="21"/>
        <end position="438"/>
    </location>
</feature>
<dbReference type="InterPro" id="IPR038772">
    <property type="entry name" value="Sph/SMPD2-like"/>
</dbReference>
<organism evidence="5 6">
    <name type="scientific">Alkalimarinus sediminis</name>
    <dbReference type="NCBI Taxonomy" id="1632866"/>
    <lineage>
        <taxon>Bacteria</taxon>
        <taxon>Pseudomonadati</taxon>
        <taxon>Pseudomonadota</taxon>
        <taxon>Gammaproteobacteria</taxon>
        <taxon>Alteromonadales</taxon>
        <taxon>Alteromonadaceae</taxon>
        <taxon>Alkalimarinus</taxon>
    </lineage>
</organism>
<dbReference type="CDD" id="cd09078">
    <property type="entry name" value="nSMase"/>
    <property type="match status" value="1"/>
</dbReference>
<proteinExistence type="predicted"/>
<reference evidence="5" key="1">
    <citation type="submission" date="2022-07" db="EMBL/GenBank/DDBJ databases">
        <title>Alkalimarinus sp. nov., isolated from gut of a Alitta virens.</title>
        <authorList>
            <person name="Yang A.I."/>
            <person name="Shin N.-R."/>
        </authorList>
    </citation>
    <scope>NUCLEOTIDE SEQUENCE</scope>
    <source>
        <strain evidence="5">FA028</strain>
    </source>
</reference>
<dbReference type="InterPro" id="IPR036691">
    <property type="entry name" value="Endo/exonu/phosph_ase_sf"/>
</dbReference>
<accession>A0A9E8KQI9</accession>
<dbReference type="GO" id="GO:0005576">
    <property type="term" value="C:extracellular region"/>
    <property type="evidence" value="ECO:0007669"/>
    <property type="project" value="InterPro"/>
</dbReference>
<dbReference type="RefSeq" id="WP_251810209.1">
    <property type="nucleotide sequence ID" value="NZ_CP101527.1"/>
</dbReference>
<evidence type="ECO:0000256" key="3">
    <source>
        <dbReference type="SAM" id="SignalP"/>
    </source>
</evidence>
<dbReference type="PANTHER" id="PTHR16320">
    <property type="entry name" value="SPHINGOMYELINASE FAMILY MEMBER"/>
    <property type="match status" value="1"/>
</dbReference>
<evidence type="ECO:0000313" key="6">
    <source>
        <dbReference type="Proteomes" id="UP001164472"/>
    </source>
</evidence>
<dbReference type="GO" id="GO:0004767">
    <property type="term" value="F:sphingomyelin phosphodiesterase activity"/>
    <property type="evidence" value="ECO:0007669"/>
    <property type="project" value="InterPro"/>
</dbReference>
<dbReference type="AlphaFoldDB" id="A0A9E8KQI9"/>
<keyword evidence="1 3" id="KW-0732">Signal</keyword>
<dbReference type="PANTHER" id="PTHR16320:SF23">
    <property type="entry name" value="SPHINGOMYELINASE C 1"/>
    <property type="match status" value="1"/>
</dbReference>
<dbReference type="KEGG" id="asem:NNL22_17450"/>
<dbReference type="Gene3D" id="3.60.10.10">
    <property type="entry name" value="Endonuclease/exonuclease/phosphatase"/>
    <property type="match status" value="1"/>
</dbReference>
<dbReference type="EMBL" id="CP101527">
    <property type="protein sequence ID" value="UZW74782.1"/>
    <property type="molecule type" value="Genomic_DNA"/>
</dbReference>
<feature type="signal peptide" evidence="3">
    <location>
        <begin position="1"/>
        <end position="20"/>
    </location>
</feature>
<name>A0A9E8KQI9_9ALTE</name>
<feature type="domain" description="Endonuclease/exonuclease/phosphatase" evidence="4">
    <location>
        <begin position="176"/>
        <end position="426"/>
    </location>
</feature>
<evidence type="ECO:0000259" key="4">
    <source>
        <dbReference type="Pfam" id="PF03372"/>
    </source>
</evidence>
<dbReference type="InterPro" id="IPR005135">
    <property type="entry name" value="Endo/exonuclease/phosphatase"/>
</dbReference>
<keyword evidence="6" id="KW-1185">Reference proteome</keyword>
<dbReference type="Proteomes" id="UP001164472">
    <property type="component" value="Chromosome"/>
</dbReference>
<dbReference type="InterPro" id="IPR017766">
    <property type="entry name" value="Sphingomyelinase/PLipase_C"/>
</dbReference>
<evidence type="ECO:0000256" key="1">
    <source>
        <dbReference type="ARBA" id="ARBA00022729"/>
    </source>
</evidence>
<dbReference type="Pfam" id="PF03372">
    <property type="entry name" value="Exo_endo_phos"/>
    <property type="match status" value="1"/>
</dbReference>
<protein>
    <submittedName>
        <fullName evidence="5">Sphingomyelin phosphodiesterase</fullName>
    </submittedName>
</protein>
<keyword evidence="2" id="KW-0378">Hydrolase</keyword>
<sequence length="438" mass="49513">MRSRILLFVFSMLMATVSWAESYVYITNSTMEALSLKTVQSGHNNITHGNQWQQLADTVPPLATVKFLRYNRDKGIKWGKEYLFTTTVQGVNSSVELTQKLVGTMTFSKMWLSAENDPWYYDRDIHQIPMSFDGKDSTLAFKSEKARASGDDIHYVINNNWVKETPEVASNNFKVLTYNTWALLPGIESKNTHARLDTIAEEIVQGYDAIVFQELFDPALTAHFRSKISAEYPYLTKVPFKVGKILSGGSFIASRHPIIEHDDAVYNACRADGCLAAKGMNYAKIDKGGKIYNLFGTHTHAYATADDIAVRFAQLAELKAFIDSKNIPANEPVLMGGDFNVDKVHFPQEHYDFLNLMNATEPMALGEYPHSYAGPVNVYAEDQYTEYLDYVLYSNAHQTPVYSHNKLLVPRSIAPEHFTTWDLSDHYPVASEFVFPAE</sequence>